<evidence type="ECO:0000256" key="4">
    <source>
        <dbReference type="ARBA" id="ARBA00022723"/>
    </source>
</evidence>
<dbReference type="AlphaFoldDB" id="A0A9W9MA85"/>
<comment type="pathway">
    <text evidence="1">Metabolic intermediate metabolism; (S)-3-hydroxy-3-methylglutaryl-CoA degradation; acetoacetate from (S)-3-hydroxy-3-methylglutaryl-CoA: step 1/1.</text>
</comment>
<name>A0A9W9MA85_9EURO</name>
<dbReference type="EC" id="4.1.3.4" evidence="3"/>
<evidence type="ECO:0000256" key="2">
    <source>
        <dbReference type="ARBA" id="ARBA00009405"/>
    </source>
</evidence>
<dbReference type="SUPFAM" id="SSF51569">
    <property type="entry name" value="Aldolase"/>
    <property type="match status" value="1"/>
</dbReference>
<organism evidence="8 9">
    <name type="scientific">Penicillium cf. viridicatum</name>
    <dbReference type="NCBI Taxonomy" id="2972119"/>
    <lineage>
        <taxon>Eukaryota</taxon>
        <taxon>Fungi</taxon>
        <taxon>Dikarya</taxon>
        <taxon>Ascomycota</taxon>
        <taxon>Pezizomycotina</taxon>
        <taxon>Eurotiomycetes</taxon>
        <taxon>Eurotiomycetidae</taxon>
        <taxon>Eurotiales</taxon>
        <taxon>Aspergillaceae</taxon>
        <taxon>Penicillium</taxon>
    </lineage>
</organism>
<accession>A0A9W9MA85</accession>
<evidence type="ECO:0000256" key="1">
    <source>
        <dbReference type="ARBA" id="ARBA00005143"/>
    </source>
</evidence>
<dbReference type="InterPro" id="IPR013785">
    <property type="entry name" value="Aldolase_TIM"/>
</dbReference>
<evidence type="ECO:0000313" key="8">
    <source>
        <dbReference type="EMBL" id="KAJ5192832.1"/>
    </source>
</evidence>
<dbReference type="EMBL" id="JAPQKQ010000006">
    <property type="protein sequence ID" value="KAJ5192832.1"/>
    <property type="molecule type" value="Genomic_DNA"/>
</dbReference>
<dbReference type="Proteomes" id="UP001150942">
    <property type="component" value="Unassembled WGS sequence"/>
</dbReference>
<evidence type="ECO:0000259" key="7">
    <source>
        <dbReference type="PROSITE" id="PS50991"/>
    </source>
</evidence>
<dbReference type="GO" id="GO:0046951">
    <property type="term" value="P:ketone body biosynthetic process"/>
    <property type="evidence" value="ECO:0007669"/>
    <property type="project" value="TreeGrafter"/>
</dbReference>
<comment type="catalytic activity">
    <reaction evidence="6">
        <text>(3S)-3-hydroxy-3-methylglutaryl-CoA = acetoacetate + acetyl-CoA</text>
        <dbReference type="Rhea" id="RHEA:24404"/>
        <dbReference type="ChEBI" id="CHEBI:13705"/>
        <dbReference type="ChEBI" id="CHEBI:43074"/>
        <dbReference type="ChEBI" id="CHEBI:57288"/>
        <dbReference type="EC" id="4.1.3.4"/>
    </reaction>
</comment>
<dbReference type="OrthoDB" id="10253869at2759"/>
<dbReference type="InterPro" id="IPR000891">
    <property type="entry name" value="PYR_CT"/>
</dbReference>
<dbReference type="PROSITE" id="PS50991">
    <property type="entry name" value="PYR_CT"/>
    <property type="match status" value="1"/>
</dbReference>
<reference evidence="8" key="2">
    <citation type="journal article" date="2023" name="IMA Fungus">
        <title>Comparative genomic study of the Penicillium genus elucidates a diverse pangenome and 15 lateral gene transfer events.</title>
        <authorList>
            <person name="Petersen C."/>
            <person name="Sorensen T."/>
            <person name="Nielsen M.R."/>
            <person name="Sondergaard T.E."/>
            <person name="Sorensen J.L."/>
            <person name="Fitzpatrick D.A."/>
            <person name="Frisvad J.C."/>
            <person name="Nielsen K.L."/>
        </authorList>
    </citation>
    <scope>NUCLEOTIDE SEQUENCE</scope>
    <source>
        <strain evidence="8">IBT 20477</strain>
    </source>
</reference>
<dbReference type="GO" id="GO:0004419">
    <property type="term" value="F:hydroxymethylglutaryl-CoA lyase activity"/>
    <property type="evidence" value="ECO:0007669"/>
    <property type="project" value="UniProtKB-EC"/>
</dbReference>
<reference evidence="8" key="1">
    <citation type="submission" date="2022-11" db="EMBL/GenBank/DDBJ databases">
        <authorList>
            <person name="Petersen C."/>
        </authorList>
    </citation>
    <scope>NUCLEOTIDE SEQUENCE</scope>
    <source>
        <strain evidence="8">IBT 20477</strain>
    </source>
</reference>
<dbReference type="PANTHER" id="PTHR42738">
    <property type="entry name" value="HYDROXYMETHYLGLUTARYL-COA LYASE"/>
    <property type="match status" value="1"/>
</dbReference>
<evidence type="ECO:0000313" key="9">
    <source>
        <dbReference type="Proteomes" id="UP001150942"/>
    </source>
</evidence>
<comment type="similarity">
    <text evidence="2">Belongs to the HMG-CoA lyase family.</text>
</comment>
<proteinExistence type="inferred from homology"/>
<dbReference type="CDD" id="cd07938">
    <property type="entry name" value="DRE_TIM_HMGL"/>
    <property type="match status" value="1"/>
</dbReference>
<dbReference type="InterPro" id="IPR043594">
    <property type="entry name" value="HMGL"/>
</dbReference>
<dbReference type="GO" id="GO:0006552">
    <property type="term" value="P:L-leucine catabolic process"/>
    <property type="evidence" value="ECO:0007669"/>
    <property type="project" value="TreeGrafter"/>
</dbReference>
<feature type="domain" description="Pyruvate carboxyltransferase" evidence="7">
    <location>
        <begin position="9"/>
        <end position="282"/>
    </location>
</feature>
<evidence type="ECO:0000256" key="3">
    <source>
        <dbReference type="ARBA" id="ARBA00012910"/>
    </source>
</evidence>
<dbReference type="FunFam" id="3.20.20.70:FF:000071">
    <property type="entry name" value="Hydroxymethylglutaryl-CoA lyase"/>
    <property type="match status" value="1"/>
</dbReference>
<dbReference type="GO" id="GO:0046872">
    <property type="term" value="F:metal ion binding"/>
    <property type="evidence" value="ECO:0007669"/>
    <property type="project" value="UniProtKB-KW"/>
</dbReference>
<dbReference type="Gene3D" id="3.20.20.70">
    <property type="entry name" value="Aldolase class I"/>
    <property type="match status" value="1"/>
</dbReference>
<dbReference type="Pfam" id="PF00682">
    <property type="entry name" value="HMGL-like"/>
    <property type="match status" value="1"/>
</dbReference>
<comment type="caution">
    <text evidence="8">The sequence shown here is derived from an EMBL/GenBank/DDBJ whole genome shotgun (WGS) entry which is preliminary data.</text>
</comment>
<protein>
    <recommendedName>
        <fullName evidence="3">hydroxymethylglutaryl-CoA lyase</fullName>
        <ecNumber evidence="3">4.1.3.4</ecNumber>
    </recommendedName>
</protein>
<evidence type="ECO:0000256" key="5">
    <source>
        <dbReference type="ARBA" id="ARBA00023239"/>
    </source>
</evidence>
<dbReference type="NCBIfam" id="NF004283">
    <property type="entry name" value="PRK05692.1"/>
    <property type="match status" value="1"/>
</dbReference>
<evidence type="ECO:0000256" key="6">
    <source>
        <dbReference type="ARBA" id="ARBA00049877"/>
    </source>
</evidence>
<gene>
    <name evidence="8" type="ORF">N7449_008974</name>
</gene>
<dbReference type="PANTHER" id="PTHR42738:SF17">
    <property type="entry name" value="HYDROXYMETHYLGLUTARYL-COA LYASE"/>
    <property type="match status" value="1"/>
</dbReference>
<keyword evidence="4" id="KW-0479">Metal-binding</keyword>
<sequence>MAVTTPQFVRIVEVGPRDGLQNISEWIPTATKLNLINRLELSGLRTIELTSVVSHRAVPQMADATQLLQDAHVQKLLANSNFRLPVLVPNLRGLDIARAHGVKEIAVFISATEGFSQANINCTCAEAVRRVGKVVAEARRFGIAVRGYISCIFADPYDGPTKPSSVLGRVQDLLDMGCYEVSLGDTLGTGNPTAVRGLLEYLQHHGIPMTRIAGHFHDTYKKALANSWAAYECGVRTFDTSVGGLGGCPFVPEAGGNLATERLVASFENAGVTTGIKQEALEETAAWVRNALIASSTTY</sequence>
<keyword evidence="5 8" id="KW-0456">Lyase</keyword>
<keyword evidence="9" id="KW-1185">Reference proteome</keyword>